<evidence type="ECO:0000313" key="1">
    <source>
        <dbReference type="EMBL" id="CDW25865.1"/>
    </source>
</evidence>
<organism evidence="1">
    <name type="scientific">Lepeophtheirus salmonis</name>
    <name type="common">Salmon louse</name>
    <name type="synonym">Caligus salmonis</name>
    <dbReference type="NCBI Taxonomy" id="72036"/>
    <lineage>
        <taxon>Eukaryota</taxon>
        <taxon>Metazoa</taxon>
        <taxon>Ecdysozoa</taxon>
        <taxon>Arthropoda</taxon>
        <taxon>Crustacea</taxon>
        <taxon>Multicrustacea</taxon>
        <taxon>Hexanauplia</taxon>
        <taxon>Copepoda</taxon>
        <taxon>Siphonostomatoida</taxon>
        <taxon>Caligidae</taxon>
        <taxon>Lepeophtheirus</taxon>
    </lineage>
</organism>
<sequence length="89" mass="10302">NFLLYDSGDNKQYRILIFGTNPGLEDLAKHKILAIDQTFKIVPCTSYEFLTIDTIVISTSIQKIIALLRSKTEYIYLILYQKLKEIISE</sequence>
<dbReference type="AlphaFoldDB" id="A0A0K2TJ99"/>
<proteinExistence type="predicted"/>
<feature type="non-terminal residue" evidence="1">
    <location>
        <position position="89"/>
    </location>
</feature>
<name>A0A0K2TJ99_LEPSM</name>
<accession>A0A0K2TJ99</accession>
<dbReference type="EMBL" id="HACA01008504">
    <property type="protein sequence ID" value="CDW25865.1"/>
    <property type="molecule type" value="Transcribed_RNA"/>
</dbReference>
<reference evidence="1" key="1">
    <citation type="submission" date="2014-05" db="EMBL/GenBank/DDBJ databases">
        <authorList>
            <person name="Chronopoulou M."/>
        </authorList>
    </citation>
    <scope>NUCLEOTIDE SEQUENCE</scope>
    <source>
        <tissue evidence="1">Whole organism</tissue>
    </source>
</reference>
<feature type="non-terminal residue" evidence="1">
    <location>
        <position position="1"/>
    </location>
</feature>
<protein>
    <submittedName>
        <fullName evidence="1">Uncharacterized protein</fullName>
    </submittedName>
</protein>